<evidence type="ECO:0000313" key="3">
    <source>
        <dbReference type="Proteomes" id="UP001305606"/>
    </source>
</evidence>
<accession>A0ABY9UTL0</accession>
<name>A0ABY9UTL0_9ACTN</name>
<feature type="region of interest" description="Disordered" evidence="1">
    <location>
        <begin position="1"/>
        <end position="42"/>
    </location>
</feature>
<dbReference type="InterPro" id="IPR029475">
    <property type="entry name" value="DUF6807"/>
</dbReference>
<reference evidence="2 3" key="1">
    <citation type="submission" date="2023-02" db="EMBL/GenBank/DDBJ databases">
        <title>Streptomyces sp. SCA4-21 with antifungal activity against Fusarium oxysporum f. sp. cubense, Streptomyces sp. SCA2-17 with antifungal activity against Fusarium oxysporum f. sp. cubense.</title>
        <authorList>
            <person name="Qi D."/>
        </authorList>
    </citation>
    <scope>NUCLEOTIDE SEQUENCE [LARGE SCALE GENOMIC DNA]</scope>
    <source>
        <strain evidence="2 3">SCA4-21</strain>
    </source>
</reference>
<evidence type="ECO:0000313" key="2">
    <source>
        <dbReference type="EMBL" id="WNE95869.1"/>
    </source>
</evidence>
<evidence type="ECO:0000256" key="1">
    <source>
        <dbReference type="SAM" id="MobiDB-lite"/>
    </source>
</evidence>
<dbReference type="EMBL" id="CP117522">
    <property type="protein sequence ID" value="WNE95869.1"/>
    <property type="molecule type" value="Genomic_DNA"/>
</dbReference>
<protein>
    <submittedName>
        <fullName evidence="2">PmoA family protein</fullName>
    </submittedName>
</protein>
<dbReference type="Pfam" id="PF14100">
    <property type="entry name" value="DUF6807"/>
    <property type="match status" value="1"/>
</dbReference>
<organism evidence="2 3">
    <name type="scientific">Streptomyces luomodiensis</name>
    <dbReference type="NCBI Taxonomy" id="3026192"/>
    <lineage>
        <taxon>Bacteria</taxon>
        <taxon>Bacillati</taxon>
        <taxon>Actinomycetota</taxon>
        <taxon>Actinomycetes</taxon>
        <taxon>Kitasatosporales</taxon>
        <taxon>Streptomycetaceae</taxon>
        <taxon>Streptomyces</taxon>
    </lineage>
</organism>
<sequence length="307" mass="32618">MTPLTPSNPLTPNPLPPSNRLTPSSRLTPSNPLTPSLTRRPPCTVLRHEGRIVGSYVHRPQLPGTLAPRPYLHPVRTLGGATVTGLRPAGHPAHLGVSMAVPEVAGRDFRGGPGRLDHQGSQRHLSWLLRDPDGFVEELSWTAGGRQLLLERRTVAVRALGTGCWALDFTSALTNVTGREIGIGATDHAGGFCWPLPRRPEPAHVFSADGEGEAAVHGRPADWLALATDDWTLVFAGATGDTRADPWCVRTGEHPAVGSALAWERPLPIAPADTVTRRIVTAVADGRLDRPAAARIAGQLSDKGAAV</sequence>
<dbReference type="RefSeq" id="WP_311035153.1">
    <property type="nucleotide sequence ID" value="NZ_CP117522.1"/>
</dbReference>
<dbReference type="Proteomes" id="UP001305606">
    <property type="component" value="Chromosome"/>
</dbReference>
<proteinExistence type="predicted"/>
<keyword evidence="3" id="KW-1185">Reference proteome</keyword>
<feature type="compositionally biased region" description="Polar residues" evidence="1">
    <location>
        <begin position="28"/>
        <end position="37"/>
    </location>
</feature>
<feature type="compositionally biased region" description="Low complexity" evidence="1">
    <location>
        <begin position="18"/>
        <end position="27"/>
    </location>
</feature>
<gene>
    <name evidence="2" type="ORF">PS467_11265</name>
</gene>